<dbReference type="InterPro" id="IPR051675">
    <property type="entry name" value="Endo/Exo/Phosphatase_dom_1"/>
</dbReference>
<feature type="domain" description="Helix-hairpin-helix DNA-binding motif class 1" evidence="3">
    <location>
        <begin position="56"/>
        <end position="75"/>
    </location>
</feature>
<feature type="domain" description="Helix-hairpin-helix DNA-binding motif class 1" evidence="3">
    <location>
        <begin position="27"/>
        <end position="46"/>
    </location>
</feature>
<dbReference type="NCBIfam" id="TIGR00426">
    <property type="entry name" value="competence protein ComEA helix-hairpin-helix repeat region"/>
    <property type="match status" value="1"/>
</dbReference>
<keyword evidence="2" id="KW-0732">Signal</keyword>
<name>A0A6G5QIG9_9BACT</name>
<evidence type="ECO:0000256" key="2">
    <source>
        <dbReference type="SAM" id="SignalP"/>
    </source>
</evidence>
<evidence type="ECO:0000256" key="1">
    <source>
        <dbReference type="SAM" id="MobiDB-lite"/>
    </source>
</evidence>
<feature type="chain" id="PRO_5026328134" evidence="2">
    <location>
        <begin position="18"/>
        <end position="123"/>
    </location>
</feature>
<dbReference type="Gene3D" id="1.10.150.320">
    <property type="entry name" value="Photosystem II 12 kDa extrinsic protein"/>
    <property type="match status" value="1"/>
</dbReference>
<dbReference type="EMBL" id="CP012542">
    <property type="protein sequence ID" value="QCD45485.1"/>
    <property type="molecule type" value="Genomic_DNA"/>
</dbReference>
<dbReference type="Pfam" id="PF12836">
    <property type="entry name" value="HHH_3"/>
    <property type="match status" value="1"/>
</dbReference>
<dbReference type="InterPro" id="IPR003583">
    <property type="entry name" value="Hlx-hairpin-Hlx_DNA-bd_motif"/>
</dbReference>
<dbReference type="GO" id="GO:0015627">
    <property type="term" value="C:type II protein secretion system complex"/>
    <property type="evidence" value="ECO:0007669"/>
    <property type="project" value="TreeGrafter"/>
</dbReference>
<evidence type="ECO:0000313" key="4">
    <source>
        <dbReference type="EMBL" id="QCD45485.1"/>
    </source>
</evidence>
<dbReference type="AlphaFoldDB" id="A0A6G5QIG9"/>
<dbReference type="InterPro" id="IPR004509">
    <property type="entry name" value="Competence_ComEA_HhH"/>
</dbReference>
<dbReference type="Proteomes" id="UP000503264">
    <property type="component" value="Chromosome"/>
</dbReference>
<dbReference type="GO" id="GO:0003677">
    <property type="term" value="F:DNA binding"/>
    <property type="evidence" value="ECO:0007669"/>
    <property type="project" value="InterPro"/>
</dbReference>
<dbReference type="PANTHER" id="PTHR21180">
    <property type="entry name" value="ENDONUCLEASE/EXONUCLEASE/PHOSPHATASE FAMILY DOMAIN-CONTAINING PROTEIN 1"/>
    <property type="match status" value="1"/>
</dbReference>
<organism evidence="4 5">
    <name type="scientific">Campylobacter mucosalis CCUG 21559</name>
    <dbReference type="NCBI Taxonomy" id="1032067"/>
    <lineage>
        <taxon>Bacteria</taxon>
        <taxon>Pseudomonadati</taxon>
        <taxon>Campylobacterota</taxon>
        <taxon>Epsilonproteobacteria</taxon>
        <taxon>Campylobacterales</taxon>
        <taxon>Campylobacteraceae</taxon>
        <taxon>Campylobacter</taxon>
    </lineage>
</organism>
<reference evidence="4 5" key="1">
    <citation type="submission" date="2016-07" db="EMBL/GenBank/DDBJ databases">
        <title>Comparative genomics of the Campylobacter concisus group.</title>
        <authorList>
            <person name="Miller W.G."/>
            <person name="Yee E."/>
            <person name="Chapman M.H."/>
            <person name="Huynh S."/>
            <person name="Bono J.L."/>
            <person name="On S.L.W."/>
            <person name="StLeger J."/>
            <person name="Foster G."/>
            <person name="Parker C.T."/>
        </authorList>
    </citation>
    <scope>NUCLEOTIDE SEQUENCE [LARGE SCALE GENOMIC DNA]</scope>
    <source>
        <strain evidence="4 5">CCUG 21559</strain>
    </source>
</reference>
<feature type="signal peptide" evidence="2">
    <location>
        <begin position="1"/>
        <end position="17"/>
    </location>
</feature>
<dbReference type="SUPFAM" id="SSF47781">
    <property type="entry name" value="RuvA domain 2-like"/>
    <property type="match status" value="1"/>
</dbReference>
<dbReference type="GO" id="GO:0006281">
    <property type="term" value="P:DNA repair"/>
    <property type="evidence" value="ECO:0007669"/>
    <property type="project" value="InterPro"/>
</dbReference>
<keyword evidence="5" id="KW-1185">Reference proteome</keyword>
<dbReference type="InterPro" id="IPR010994">
    <property type="entry name" value="RuvA_2-like"/>
</dbReference>
<dbReference type="GO" id="GO:0015628">
    <property type="term" value="P:protein secretion by the type II secretion system"/>
    <property type="evidence" value="ECO:0007669"/>
    <property type="project" value="TreeGrafter"/>
</dbReference>
<proteinExistence type="predicted"/>
<dbReference type="PANTHER" id="PTHR21180:SF32">
    <property type="entry name" value="ENDONUCLEASE_EXONUCLEASE_PHOSPHATASE FAMILY DOMAIN-CONTAINING PROTEIN 1"/>
    <property type="match status" value="1"/>
</dbReference>
<feature type="region of interest" description="Disordered" evidence="1">
    <location>
        <begin position="95"/>
        <end position="123"/>
    </location>
</feature>
<accession>A0A6G5QIG9</accession>
<evidence type="ECO:0000259" key="3">
    <source>
        <dbReference type="SMART" id="SM00278"/>
    </source>
</evidence>
<gene>
    <name evidence="4" type="ORF">CMUC_1736</name>
</gene>
<evidence type="ECO:0000313" key="5">
    <source>
        <dbReference type="Proteomes" id="UP000503264"/>
    </source>
</evidence>
<protein>
    <submittedName>
        <fullName evidence="4">Putative ComE family competence protein</fullName>
    </submittedName>
</protein>
<dbReference type="RefSeq" id="WP_051654901.1">
    <property type="nucleotide sequence ID" value="NZ_CP012542.1"/>
</dbReference>
<sequence length="123" mass="13414">MRKILVASLLAVSSLFAVVNINTATKEELMSISGIGEAKADAIIQHRKNTPFKSIDELKNVNGIGDKVFDKIKGDVSTAGKTSIDTDAIKNKKDKAQKSIDKKKSELKDSAKEAKKLKDELKK</sequence>
<dbReference type="SMART" id="SM00278">
    <property type="entry name" value="HhH1"/>
    <property type="match status" value="2"/>
</dbReference>